<dbReference type="PANTHER" id="PTHR47478">
    <property type="match status" value="1"/>
</dbReference>
<reference evidence="1" key="1">
    <citation type="submission" date="2020-12" db="EMBL/GenBank/DDBJ databases">
        <title>Vagococcus allomyrinae sp. nov. and Enterococcus lavae sp. nov., isolated from the larvae of Allomyrina dichotoma.</title>
        <authorList>
            <person name="Lee S.D."/>
        </authorList>
    </citation>
    <scope>NUCLEOTIDE SEQUENCE</scope>
    <source>
        <strain evidence="1">BWB3-3</strain>
    </source>
</reference>
<dbReference type="SFLD" id="SFLDG01135">
    <property type="entry name" value="C1.5.6:_HAD__Beta-PGM__Phospha"/>
    <property type="match status" value="1"/>
</dbReference>
<proteinExistence type="predicted"/>
<dbReference type="Proteomes" id="UP000674938">
    <property type="component" value="Unassembled WGS sequence"/>
</dbReference>
<gene>
    <name evidence="1" type="ORF">I6N95_25515</name>
</gene>
<dbReference type="Pfam" id="PF13419">
    <property type="entry name" value="HAD_2"/>
    <property type="match status" value="1"/>
</dbReference>
<dbReference type="InterPro" id="IPR023214">
    <property type="entry name" value="HAD_sf"/>
</dbReference>
<dbReference type="SFLD" id="SFLDG01129">
    <property type="entry name" value="C1.5:_HAD__Beta-PGM__Phosphata"/>
    <property type="match status" value="1"/>
</dbReference>
<name>A0A940PI57_9ENTE</name>
<dbReference type="InterPro" id="IPR011951">
    <property type="entry name" value="HAD-SF_hydro_IA_YjjG/PynA"/>
</dbReference>
<dbReference type="AlphaFoldDB" id="A0A940PI57"/>
<dbReference type="CDD" id="cd04305">
    <property type="entry name" value="HAD_Neu5Ac-Pase_like"/>
    <property type="match status" value="1"/>
</dbReference>
<dbReference type="InterPro" id="IPR052550">
    <property type="entry name" value="Pyrimidine_5'-ntase_YjjG"/>
</dbReference>
<comment type="caution">
    <text evidence="1">The sequence shown here is derived from an EMBL/GenBank/DDBJ whole genome shotgun (WGS) entry which is preliminary data.</text>
</comment>
<dbReference type="PANTHER" id="PTHR47478:SF1">
    <property type="entry name" value="PYRIMIDINE 5'-NUCLEOTIDASE YJJG"/>
    <property type="match status" value="1"/>
</dbReference>
<dbReference type="RefSeq" id="WP_209532783.1">
    <property type="nucleotide sequence ID" value="NZ_JAEEGA010000026.1"/>
</dbReference>
<dbReference type="EMBL" id="JAEEGA010000026">
    <property type="protein sequence ID" value="MBP1044373.1"/>
    <property type="molecule type" value="Genomic_DNA"/>
</dbReference>
<keyword evidence="2" id="KW-1185">Reference proteome</keyword>
<dbReference type="SUPFAM" id="SSF56784">
    <property type="entry name" value="HAD-like"/>
    <property type="match status" value="1"/>
</dbReference>
<evidence type="ECO:0000313" key="1">
    <source>
        <dbReference type="EMBL" id="MBP1044373.1"/>
    </source>
</evidence>
<dbReference type="Gene3D" id="1.10.150.240">
    <property type="entry name" value="Putative phosphatase, domain 2"/>
    <property type="match status" value="1"/>
</dbReference>
<dbReference type="NCBIfam" id="TIGR01509">
    <property type="entry name" value="HAD-SF-IA-v3"/>
    <property type="match status" value="1"/>
</dbReference>
<organism evidence="1 2">
    <name type="scientific">Vagococcus allomyrinae</name>
    <dbReference type="NCBI Taxonomy" id="2794353"/>
    <lineage>
        <taxon>Bacteria</taxon>
        <taxon>Bacillati</taxon>
        <taxon>Bacillota</taxon>
        <taxon>Bacilli</taxon>
        <taxon>Lactobacillales</taxon>
        <taxon>Enterococcaceae</taxon>
        <taxon>Vagococcus</taxon>
    </lineage>
</organism>
<protein>
    <submittedName>
        <fullName evidence="1">YjjG family noncanonical pyrimidine nucleotidase</fullName>
    </submittedName>
</protein>
<dbReference type="GO" id="GO:0008253">
    <property type="term" value="F:5'-nucleotidase activity"/>
    <property type="evidence" value="ECO:0007669"/>
    <property type="project" value="InterPro"/>
</dbReference>
<dbReference type="InterPro" id="IPR023198">
    <property type="entry name" value="PGP-like_dom2"/>
</dbReference>
<dbReference type="Gene3D" id="3.40.50.1000">
    <property type="entry name" value="HAD superfamily/HAD-like"/>
    <property type="match status" value="1"/>
</dbReference>
<dbReference type="NCBIfam" id="TIGR01549">
    <property type="entry name" value="HAD-SF-IA-v1"/>
    <property type="match status" value="1"/>
</dbReference>
<sequence length="227" mass="26060">MTKYESLLFDVDETLLNFKEGQYNAVTQLFISQGVTLTPEIRQRYEVKNAALWHAFEKGELAKEQVLADRFTYIFNECGVKRDGREMDQIFRGYLKEEAILLDGAFDIIAELSRTHQLYVVTNGVSATQYRRLEKSKLAPYFNEIFVSEDTGYQKPMPEFFQHAFERMTSFNPAKTLIIGDSLIADIQGGNQAGIDSCWYNPQGVANQQAILPTYEIQQLSQLREIV</sequence>
<accession>A0A940PI57</accession>
<evidence type="ECO:0000313" key="2">
    <source>
        <dbReference type="Proteomes" id="UP000674938"/>
    </source>
</evidence>
<dbReference type="InterPro" id="IPR041492">
    <property type="entry name" value="HAD_2"/>
</dbReference>
<dbReference type="InterPro" id="IPR006439">
    <property type="entry name" value="HAD-SF_hydro_IA"/>
</dbReference>
<dbReference type="NCBIfam" id="TIGR02254">
    <property type="entry name" value="YjjG_YfnB"/>
    <property type="match status" value="1"/>
</dbReference>
<dbReference type="SFLD" id="SFLDS00003">
    <property type="entry name" value="Haloacid_Dehalogenase"/>
    <property type="match status" value="1"/>
</dbReference>
<dbReference type="InterPro" id="IPR036412">
    <property type="entry name" value="HAD-like_sf"/>
</dbReference>